<name>M0MZF4_9EURY</name>
<feature type="compositionally biased region" description="Basic and acidic residues" evidence="6">
    <location>
        <begin position="1"/>
        <end position="24"/>
    </location>
</feature>
<evidence type="ECO:0000313" key="9">
    <source>
        <dbReference type="Proteomes" id="UP000011680"/>
    </source>
</evidence>
<dbReference type="GO" id="GO:0000162">
    <property type="term" value="P:L-tryptophan biosynthetic process"/>
    <property type="evidence" value="ECO:0007669"/>
    <property type="project" value="UniProtKB-UniPathway"/>
</dbReference>
<comment type="caution">
    <text evidence="8">The sequence shown here is derived from an EMBL/GenBank/DDBJ whole genome shotgun (WGS) entry which is preliminary data.</text>
</comment>
<evidence type="ECO:0000256" key="2">
    <source>
        <dbReference type="ARBA" id="ARBA00005297"/>
    </source>
</evidence>
<dbReference type="Gene3D" id="3.60.120.10">
    <property type="entry name" value="Anthranilate synthase"/>
    <property type="match status" value="1"/>
</dbReference>
<dbReference type="PATRIC" id="fig|1227457.3.peg.2991"/>
<dbReference type="SUPFAM" id="SSF56322">
    <property type="entry name" value="ADC synthase"/>
    <property type="match status" value="1"/>
</dbReference>
<proteinExistence type="inferred from homology"/>
<dbReference type="EC" id="5.4.4.2" evidence="3"/>
<comment type="catalytic activity">
    <reaction evidence="1">
        <text>chorismate = isochorismate</text>
        <dbReference type="Rhea" id="RHEA:18985"/>
        <dbReference type="ChEBI" id="CHEBI:29748"/>
        <dbReference type="ChEBI" id="CHEBI:29780"/>
        <dbReference type="EC" id="5.4.4.2"/>
    </reaction>
</comment>
<dbReference type="STRING" id="1227457.C451_15448"/>
<dbReference type="EMBL" id="AOMF01000166">
    <property type="protein sequence ID" value="EMA51102.1"/>
    <property type="molecule type" value="Genomic_DNA"/>
</dbReference>
<feature type="region of interest" description="Disordered" evidence="6">
    <location>
        <begin position="1"/>
        <end position="50"/>
    </location>
</feature>
<evidence type="ECO:0000256" key="5">
    <source>
        <dbReference type="ARBA" id="ARBA00041564"/>
    </source>
</evidence>
<dbReference type="PANTHER" id="PTHR42839">
    <property type="entry name" value="ISOCHORISMATE SYNTHASE ENTC"/>
    <property type="match status" value="1"/>
</dbReference>
<dbReference type="InterPro" id="IPR004561">
    <property type="entry name" value="IsoChor_synthase"/>
</dbReference>
<sequence>MNDPWKRTSGESRRERARNRKDTLKGLPSQPSVMAQAGREGHPPGIGDGRLVSRTREIDDCSFRAFLSAQSAPRVAWATPDGLELVGGGAAAVVRAEGTDRFDTLRADAATLFDDIDADGPPAARPRLLGGLAFEADHTPASPWEGFPAALFVLPRVQLTRANDRTWLSVTSYDTDATPESVAERLDTVHETIADLPMLRPSGQRPGIATTRRLTTNAEWTESVERAVASIRNGNLRKVVLATALDVTLAAPIDVPDTLERFRRTYPECYRFLVQPTEERGFFGPPPERLVRMDGDHVATEALAGSVERGDTPEEDAELARSLEASDKLGHEQALVTDTIRECLAPFGTVCVGERGIKRLSNIQHLRTPITATLDDDTHVLDLVEVLHPTPAVGGLPPERARSVIRETEPFDRGWYASPVGWFDAAGDGEFVVGIRSAVAGGDDATLFAGDGIVGDSDPDEEWAELGPKFQPVLDELDE</sequence>
<dbReference type="InterPro" id="IPR015890">
    <property type="entry name" value="Chorismate_C"/>
</dbReference>
<dbReference type="Pfam" id="PF00425">
    <property type="entry name" value="Chorismate_bind"/>
    <property type="match status" value="1"/>
</dbReference>
<feature type="region of interest" description="Disordered" evidence="6">
    <location>
        <begin position="457"/>
        <end position="479"/>
    </location>
</feature>
<protein>
    <recommendedName>
        <fullName evidence="3">isochorismate synthase</fullName>
        <ecNumber evidence="3">5.4.4.2</ecNumber>
    </recommendedName>
    <alternativeName>
        <fullName evidence="5">Isochorismate mutase</fullName>
    </alternativeName>
</protein>
<evidence type="ECO:0000259" key="7">
    <source>
        <dbReference type="Pfam" id="PF00425"/>
    </source>
</evidence>
<evidence type="ECO:0000256" key="4">
    <source>
        <dbReference type="ARBA" id="ARBA00023235"/>
    </source>
</evidence>
<keyword evidence="4" id="KW-0413">Isomerase</keyword>
<keyword evidence="9" id="KW-1185">Reference proteome</keyword>
<dbReference type="Proteomes" id="UP000011680">
    <property type="component" value="Unassembled WGS sequence"/>
</dbReference>
<evidence type="ECO:0000256" key="3">
    <source>
        <dbReference type="ARBA" id="ARBA00012824"/>
    </source>
</evidence>
<dbReference type="InterPro" id="IPR005801">
    <property type="entry name" value="ADC_synthase"/>
</dbReference>
<evidence type="ECO:0000256" key="1">
    <source>
        <dbReference type="ARBA" id="ARBA00000799"/>
    </source>
</evidence>
<evidence type="ECO:0000256" key="6">
    <source>
        <dbReference type="SAM" id="MobiDB-lite"/>
    </source>
</evidence>
<dbReference type="eggNOG" id="arCOG02015">
    <property type="taxonomic scope" value="Archaea"/>
</dbReference>
<organism evidence="8 9">
    <name type="scientific">Halococcus thailandensis JCM 13552</name>
    <dbReference type="NCBI Taxonomy" id="1227457"/>
    <lineage>
        <taxon>Archaea</taxon>
        <taxon>Methanobacteriati</taxon>
        <taxon>Methanobacteriota</taxon>
        <taxon>Stenosarchaea group</taxon>
        <taxon>Halobacteria</taxon>
        <taxon>Halobacteriales</taxon>
        <taxon>Halococcaceae</taxon>
        <taxon>Halococcus</taxon>
    </lineage>
</organism>
<dbReference type="AlphaFoldDB" id="M0MZF4"/>
<comment type="similarity">
    <text evidence="2">Belongs to the isochorismate synthase family.</text>
</comment>
<accession>M0MZF4</accession>
<dbReference type="PANTHER" id="PTHR42839:SF2">
    <property type="entry name" value="ISOCHORISMATE SYNTHASE ENTC"/>
    <property type="match status" value="1"/>
</dbReference>
<feature type="domain" description="Chorismate-utilising enzyme C-terminal" evidence="7">
    <location>
        <begin position="218"/>
        <end position="468"/>
    </location>
</feature>
<dbReference type="NCBIfam" id="TIGR00543">
    <property type="entry name" value="isochor_syn"/>
    <property type="match status" value="1"/>
</dbReference>
<dbReference type="UniPathway" id="UPA00035">
    <property type="reaction ID" value="UER00040"/>
</dbReference>
<reference evidence="8 9" key="1">
    <citation type="journal article" date="2014" name="PLoS Genet.">
        <title>Phylogenetically driven sequencing of extremely halophilic archaea reveals strategies for static and dynamic osmo-response.</title>
        <authorList>
            <person name="Becker E.A."/>
            <person name="Seitzer P.M."/>
            <person name="Tritt A."/>
            <person name="Larsen D."/>
            <person name="Krusor M."/>
            <person name="Yao A.I."/>
            <person name="Wu D."/>
            <person name="Madern D."/>
            <person name="Eisen J.A."/>
            <person name="Darling A.E."/>
            <person name="Facciotti M.T."/>
        </authorList>
    </citation>
    <scope>NUCLEOTIDE SEQUENCE [LARGE SCALE GENOMIC DNA]</scope>
    <source>
        <strain evidence="8 9">JCM 13552</strain>
    </source>
</reference>
<evidence type="ECO:0000313" key="8">
    <source>
        <dbReference type="EMBL" id="EMA51102.1"/>
    </source>
</evidence>
<gene>
    <name evidence="8" type="ORF">C451_15448</name>
</gene>
<dbReference type="GO" id="GO:0008909">
    <property type="term" value="F:isochorismate synthase activity"/>
    <property type="evidence" value="ECO:0007669"/>
    <property type="project" value="UniProtKB-EC"/>
</dbReference>